<dbReference type="Gene3D" id="2.60.120.630">
    <property type="entry name" value="mth639 domain like"/>
    <property type="match status" value="1"/>
</dbReference>
<dbReference type="GeneID" id="39857874"/>
<dbReference type="Pfam" id="PF04027">
    <property type="entry name" value="DUF371"/>
    <property type="match status" value="1"/>
</dbReference>
<evidence type="ECO:0000256" key="1">
    <source>
        <dbReference type="SAM" id="MobiDB-lite"/>
    </source>
</evidence>
<dbReference type="EMBL" id="CP031311">
    <property type="protein sequence ID" value="QCC47477.1"/>
    <property type="molecule type" value="Genomic_DNA"/>
</dbReference>
<dbReference type="PANTHER" id="PTHR40696:SF1">
    <property type="entry name" value="DUF371 DOMAIN-CONTAINING PROTEIN"/>
    <property type="match status" value="1"/>
</dbReference>
<evidence type="ECO:0000313" key="2">
    <source>
        <dbReference type="EMBL" id="QCC47477.1"/>
    </source>
</evidence>
<dbReference type="OrthoDB" id="9265at2157"/>
<protein>
    <submittedName>
        <fullName evidence="2">DUF371 domain-containing protein</fullName>
    </submittedName>
</protein>
<evidence type="ECO:0000313" key="5">
    <source>
        <dbReference type="Proteomes" id="UP000296733"/>
    </source>
</evidence>
<reference evidence="3 4" key="1">
    <citation type="submission" date="2016-10" db="EMBL/GenBank/DDBJ databases">
        <authorList>
            <person name="de Groot N.N."/>
        </authorList>
    </citation>
    <scope>NUCLEOTIDE SEQUENCE [LARGE SCALE GENOMIC DNA]</scope>
    <source>
        <strain evidence="3 4">CGMCC 1.10331</strain>
    </source>
</reference>
<organism evidence="3 4">
    <name type="scientific">Halobellus limi</name>
    <dbReference type="NCBI Taxonomy" id="699433"/>
    <lineage>
        <taxon>Archaea</taxon>
        <taxon>Methanobacteriati</taxon>
        <taxon>Methanobacteriota</taxon>
        <taxon>Stenosarchaea group</taxon>
        <taxon>Halobacteria</taxon>
        <taxon>Halobacteriales</taxon>
        <taxon>Haloferacaceae</taxon>
        <taxon>Halobellus</taxon>
    </lineage>
</organism>
<keyword evidence="4" id="KW-1185">Reference proteome</keyword>
<evidence type="ECO:0000313" key="4">
    <source>
        <dbReference type="Proteomes" id="UP000236740"/>
    </source>
</evidence>
<feature type="region of interest" description="Disordered" evidence="1">
    <location>
        <begin position="74"/>
        <end position="94"/>
    </location>
</feature>
<name>A0A1H5SXW1_9EURY</name>
<dbReference type="PANTHER" id="PTHR40696">
    <property type="entry name" value="DUF371 FAMILY PROTEIN"/>
    <property type="match status" value="1"/>
</dbReference>
<sequence length="149" mass="16009">MREREVVHARGHENVSAEHASTFEVTTDDWLTPAGDCILAVEADRTPADFDAAFVEACRDPDATVTATIAATTDDGETHEQTVTGRGHPDLTFENERSHVGRTSEYVDDRTVLVDADAAAADLDRDLVEALADGASVRFELVVEAGPAE</sequence>
<dbReference type="InterPro" id="IPR007171">
    <property type="entry name" value="DUF371"/>
</dbReference>
<proteinExistence type="predicted"/>
<dbReference type="InterPro" id="IPR023131">
    <property type="entry name" value="Mth639-like_dom_sf"/>
</dbReference>
<dbReference type="Proteomes" id="UP000236740">
    <property type="component" value="Unassembled WGS sequence"/>
</dbReference>
<reference evidence="2 5" key="2">
    <citation type="journal article" date="2019" name="Nat. Commun.">
        <title>A new type of DNA phosphorothioation-based antiviral system in archaea.</title>
        <authorList>
            <person name="Xiong L."/>
            <person name="Liu S."/>
            <person name="Chen S."/>
            <person name="Xiao Y."/>
            <person name="Zhu B."/>
            <person name="Gao Y."/>
            <person name="Zhang Y."/>
            <person name="Chen B."/>
            <person name="Luo J."/>
            <person name="Deng Z."/>
            <person name="Chen X."/>
            <person name="Wang L."/>
            <person name="Chen S."/>
        </authorList>
    </citation>
    <scope>NUCLEOTIDE SEQUENCE [LARGE SCALE GENOMIC DNA]</scope>
    <source>
        <strain evidence="2 5">CGMCC 1.10331</strain>
    </source>
</reference>
<dbReference type="EMBL" id="FNVN01000001">
    <property type="protein sequence ID" value="SEF54627.1"/>
    <property type="molecule type" value="Genomic_DNA"/>
</dbReference>
<dbReference type="RefSeq" id="WP_103989921.1">
    <property type="nucleotide sequence ID" value="NZ_CP031311.1"/>
</dbReference>
<dbReference type="AlphaFoldDB" id="A0A1H5SXW1"/>
<accession>A0A1H5SXW1</accession>
<dbReference type="Proteomes" id="UP000296733">
    <property type="component" value="Chromosome"/>
</dbReference>
<evidence type="ECO:0000313" key="3">
    <source>
        <dbReference type="EMBL" id="SEF54627.1"/>
    </source>
</evidence>
<dbReference type="KEGG" id="hlm:DV707_07255"/>
<gene>
    <name evidence="2" type="ORF">DV707_07255</name>
    <name evidence="3" type="ORF">SAMN04488133_0093</name>
</gene>